<name>A0A371YWZ9_9PROT</name>
<evidence type="ECO:0000256" key="1">
    <source>
        <dbReference type="ARBA" id="ARBA00001164"/>
    </source>
</evidence>
<dbReference type="GO" id="GO:0000162">
    <property type="term" value="P:L-tryptophan biosynthetic process"/>
    <property type="evidence" value="ECO:0007669"/>
    <property type="project" value="UniProtKB-UniPathway"/>
</dbReference>
<dbReference type="CDD" id="cd00405">
    <property type="entry name" value="PRAI"/>
    <property type="match status" value="1"/>
</dbReference>
<keyword evidence="8 10" id="KW-0413">Isomerase</keyword>
<evidence type="ECO:0000313" key="10">
    <source>
        <dbReference type="EMBL" id="RFD18766.1"/>
    </source>
</evidence>
<evidence type="ECO:0000256" key="5">
    <source>
        <dbReference type="ARBA" id="ARBA00022605"/>
    </source>
</evidence>
<dbReference type="EC" id="5.3.1.24" evidence="3"/>
<accession>A0A371YWZ9</accession>
<evidence type="ECO:0000256" key="7">
    <source>
        <dbReference type="ARBA" id="ARBA00023141"/>
    </source>
</evidence>
<gene>
    <name evidence="10" type="ORF">DY926_14560</name>
</gene>
<evidence type="ECO:0000256" key="4">
    <source>
        <dbReference type="ARBA" id="ARBA00022272"/>
    </source>
</evidence>
<dbReference type="PANTHER" id="PTHR42894">
    <property type="entry name" value="N-(5'-PHOSPHORIBOSYL)ANTHRANILATE ISOMERASE"/>
    <property type="match status" value="1"/>
</dbReference>
<keyword evidence="6" id="KW-0822">Tryptophan biosynthesis</keyword>
<protein>
    <recommendedName>
        <fullName evidence="4">N-(5'-phosphoribosyl)anthranilate isomerase</fullName>
        <ecNumber evidence="3">5.3.1.24</ecNumber>
    </recommendedName>
</protein>
<dbReference type="GO" id="GO:0004640">
    <property type="term" value="F:phosphoribosylanthranilate isomerase activity"/>
    <property type="evidence" value="ECO:0007669"/>
    <property type="project" value="UniProtKB-EC"/>
</dbReference>
<dbReference type="SUPFAM" id="SSF51366">
    <property type="entry name" value="Ribulose-phoshate binding barrel"/>
    <property type="match status" value="1"/>
</dbReference>
<feature type="domain" description="N-(5'phosphoribosyl) anthranilate isomerase (PRAI)" evidence="9">
    <location>
        <begin position="5"/>
        <end position="203"/>
    </location>
</feature>
<evidence type="ECO:0000256" key="8">
    <source>
        <dbReference type="ARBA" id="ARBA00023235"/>
    </source>
</evidence>
<dbReference type="InterPro" id="IPR011060">
    <property type="entry name" value="RibuloseP-bd_barrel"/>
</dbReference>
<dbReference type="HAMAP" id="MF_00135">
    <property type="entry name" value="PRAI"/>
    <property type="match status" value="1"/>
</dbReference>
<dbReference type="OrthoDB" id="9796196at2"/>
<organism evidence="10 11">
    <name type="scientific">Komagataeibacter melaceti</name>
    <dbReference type="NCBI Taxonomy" id="2766577"/>
    <lineage>
        <taxon>Bacteria</taxon>
        <taxon>Pseudomonadati</taxon>
        <taxon>Pseudomonadota</taxon>
        <taxon>Alphaproteobacteria</taxon>
        <taxon>Acetobacterales</taxon>
        <taxon>Acetobacteraceae</taxon>
        <taxon>Komagataeibacter</taxon>
    </lineage>
</organism>
<dbReference type="EMBL" id="QUWV01000151">
    <property type="protein sequence ID" value="RFD18766.1"/>
    <property type="molecule type" value="Genomic_DNA"/>
</dbReference>
<dbReference type="InterPro" id="IPR001240">
    <property type="entry name" value="PRAI_dom"/>
</dbReference>
<keyword evidence="5" id="KW-0028">Amino-acid biosynthesis</keyword>
<dbReference type="InterPro" id="IPR013785">
    <property type="entry name" value="Aldolase_TIM"/>
</dbReference>
<sequence>MPVRVKICGLRDEAGLDAACAAGADWVGFVFFARSPRHVTAEVAGRLVRGMPGDGPRRIGLFVRPSDDEIRHVLDHVPLDGIQIYDDASRAVAVREHFGLPVWLASGIDSRADLPTGCGVDAMVIESRAPAGSDRPGGNARAFDWTLTAGWQAPAPWLLAGGLTPDNVQTATRQSGARAVDVSSGVESAPGVKSPELIHAFVRAARTPSGRVLAIDPPQGLKVTVQSAGSMSRTRA</sequence>
<dbReference type="Pfam" id="PF00697">
    <property type="entry name" value="PRAI"/>
    <property type="match status" value="1"/>
</dbReference>
<evidence type="ECO:0000256" key="2">
    <source>
        <dbReference type="ARBA" id="ARBA00004664"/>
    </source>
</evidence>
<evidence type="ECO:0000256" key="6">
    <source>
        <dbReference type="ARBA" id="ARBA00022822"/>
    </source>
</evidence>
<comment type="pathway">
    <text evidence="2">Amino-acid biosynthesis; L-tryptophan biosynthesis; L-tryptophan from chorismate: step 3/5.</text>
</comment>
<evidence type="ECO:0000256" key="3">
    <source>
        <dbReference type="ARBA" id="ARBA00012572"/>
    </source>
</evidence>
<evidence type="ECO:0000313" key="11">
    <source>
        <dbReference type="Proteomes" id="UP000262371"/>
    </source>
</evidence>
<comment type="catalytic activity">
    <reaction evidence="1">
        <text>N-(5-phospho-beta-D-ribosyl)anthranilate = 1-(2-carboxyphenylamino)-1-deoxy-D-ribulose 5-phosphate</text>
        <dbReference type="Rhea" id="RHEA:21540"/>
        <dbReference type="ChEBI" id="CHEBI:18277"/>
        <dbReference type="ChEBI" id="CHEBI:58613"/>
        <dbReference type="EC" id="5.3.1.24"/>
    </reaction>
</comment>
<proteinExistence type="inferred from homology"/>
<dbReference type="UniPathway" id="UPA00035">
    <property type="reaction ID" value="UER00042"/>
</dbReference>
<feature type="non-terminal residue" evidence="10">
    <location>
        <position position="236"/>
    </location>
</feature>
<dbReference type="AlphaFoldDB" id="A0A371YWZ9"/>
<comment type="caution">
    <text evidence="10">The sequence shown here is derived from an EMBL/GenBank/DDBJ whole genome shotgun (WGS) entry which is preliminary data.</text>
</comment>
<dbReference type="PANTHER" id="PTHR42894:SF1">
    <property type="entry name" value="N-(5'-PHOSPHORIBOSYL)ANTHRANILATE ISOMERASE"/>
    <property type="match status" value="1"/>
</dbReference>
<keyword evidence="7" id="KW-0057">Aromatic amino acid biosynthesis</keyword>
<reference evidence="10 11" key="1">
    <citation type="submission" date="2018-08" db="EMBL/GenBank/DDBJ databases">
        <title>Komagataeibacter sp. AV 382.</title>
        <authorList>
            <person name="Skraban J."/>
            <person name="Trcek J."/>
        </authorList>
    </citation>
    <scope>NUCLEOTIDE SEQUENCE [LARGE SCALE GENOMIC DNA]</scope>
    <source>
        <strain evidence="10 11">AV 382</strain>
    </source>
</reference>
<dbReference type="Gene3D" id="3.20.20.70">
    <property type="entry name" value="Aldolase class I"/>
    <property type="match status" value="1"/>
</dbReference>
<dbReference type="InterPro" id="IPR044643">
    <property type="entry name" value="TrpF_fam"/>
</dbReference>
<dbReference type="Proteomes" id="UP000262371">
    <property type="component" value="Unassembled WGS sequence"/>
</dbReference>
<keyword evidence="11" id="KW-1185">Reference proteome</keyword>
<evidence type="ECO:0000259" key="9">
    <source>
        <dbReference type="Pfam" id="PF00697"/>
    </source>
</evidence>